<evidence type="ECO:0000256" key="2">
    <source>
        <dbReference type="ARBA" id="ARBA00023015"/>
    </source>
</evidence>
<evidence type="ECO:0000256" key="3">
    <source>
        <dbReference type="ARBA" id="ARBA00023125"/>
    </source>
</evidence>
<dbReference type="PANTHER" id="PTHR30537">
    <property type="entry name" value="HTH-TYPE TRANSCRIPTIONAL REGULATOR"/>
    <property type="match status" value="1"/>
</dbReference>
<keyword evidence="3" id="KW-0238">DNA-binding</keyword>
<sequence>MKFHHIPSPHALIAFEAAARRASFTAAARELGVGQPAVSHQITALEEQLGQPLFRRKHRGVSLTRAGQELFDCISVAFGQIDRTVERIKTRRSARLSVGTDFAFASFILMPHLPEFIARHPDIEVNVVTNQTGHFAADQNIDIEISFGNCHPEDVMLIPEQVTPVCSPAFLAARGHPKNIADLRHYPLIHLDDEIDHRWFNWESWLRTAGVRETGRLYGHRFNTYLLVLSATLSGQGVALGWTALLQQHLKTGQLVTLGDVTLGSDRGYVLSCRSNTHRQEQINAFLGWARDLVAQKPETDETPAIAS</sequence>
<dbReference type="Proteomes" id="UP000076335">
    <property type="component" value="Unassembled WGS sequence"/>
</dbReference>
<feature type="domain" description="HTH lysR-type" evidence="5">
    <location>
        <begin position="7"/>
        <end position="64"/>
    </location>
</feature>
<evidence type="ECO:0000313" key="7">
    <source>
        <dbReference type="Proteomes" id="UP000076335"/>
    </source>
</evidence>
<dbReference type="InterPro" id="IPR036388">
    <property type="entry name" value="WH-like_DNA-bd_sf"/>
</dbReference>
<dbReference type="PRINTS" id="PR00039">
    <property type="entry name" value="HTHLYSR"/>
</dbReference>
<accession>A0A154L100</accession>
<organism evidence="6 7">
    <name type="scientific">Thalassospira lucentensis</name>
    <dbReference type="NCBI Taxonomy" id="168935"/>
    <lineage>
        <taxon>Bacteria</taxon>
        <taxon>Pseudomonadati</taxon>
        <taxon>Pseudomonadota</taxon>
        <taxon>Alphaproteobacteria</taxon>
        <taxon>Rhodospirillales</taxon>
        <taxon>Thalassospiraceae</taxon>
        <taxon>Thalassospira</taxon>
    </lineage>
</organism>
<dbReference type="InterPro" id="IPR000847">
    <property type="entry name" value="LysR_HTH_N"/>
</dbReference>
<dbReference type="GO" id="GO:0006351">
    <property type="term" value="P:DNA-templated transcription"/>
    <property type="evidence" value="ECO:0007669"/>
    <property type="project" value="TreeGrafter"/>
</dbReference>
<proteinExistence type="inferred from homology"/>
<dbReference type="OrthoDB" id="9794694at2"/>
<comment type="caution">
    <text evidence="6">The sequence shown here is derived from an EMBL/GenBank/DDBJ whole genome shotgun (WGS) entry which is preliminary data.</text>
</comment>
<dbReference type="EMBL" id="LPVY01000024">
    <property type="protein sequence ID" value="KZB60990.1"/>
    <property type="molecule type" value="Genomic_DNA"/>
</dbReference>
<keyword evidence="2" id="KW-0805">Transcription regulation</keyword>
<dbReference type="GO" id="GO:0043565">
    <property type="term" value="F:sequence-specific DNA binding"/>
    <property type="evidence" value="ECO:0007669"/>
    <property type="project" value="TreeGrafter"/>
</dbReference>
<reference evidence="6 7" key="1">
    <citation type="submission" date="2015-12" db="EMBL/GenBank/DDBJ databases">
        <title>Genome sequence of Thalassospira lucentensis MCCC 1A02072.</title>
        <authorList>
            <person name="Lu L."/>
            <person name="Lai Q."/>
            <person name="Shao Z."/>
            <person name="Qian P."/>
        </authorList>
    </citation>
    <scope>NUCLEOTIDE SEQUENCE [LARGE SCALE GENOMIC DNA]</scope>
    <source>
        <strain evidence="6 7">MCCC 1A02072</strain>
    </source>
</reference>
<dbReference type="PROSITE" id="PS50931">
    <property type="entry name" value="HTH_LYSR"/>
    <property type="match status" value="1"/>
</dbReference>
<evidence type="ECO:0000313" key="6">
    <source>
        <dbReference type="EMBL" id="KZB60990.1"/>
    </source>
</evidence>
<dbReference type="Gene3D" id="3.40.190.10">
    <property type="entry name" value="Periplasmic binding protein-like II"/>
    <property type="match status" value="2"/>
</dbReference>
<evidence type="ECO:0000256" key="1">
    <source>
        <dbReference type="ARBA" id="ARBA00009437"/>
    </source>
</evidence>
<name>A0A154L100_9PROT</name>
<dbReference type="Pfam" id="PF03466">
    <property type="entry name" value="LysR_substrate"/>
    <property type="match status" value="1"/>
</dbReference>
<dbReference type="InterPro" id="IPR036390">
    <property type="entry name" value="WH_DNA-bd_sf"/>
</dbReference>
<dbReference type="SUPFAM" id="SSF53850">
    <property type="entry name" value="Periplasmic binding protein-like II"/>
    <property type="match status" value="1"/>
</dbReference>
<dbReference type="RefSeq" id="WP_062953262.1">
    <property type="nucleotide sequence ID" value="NZ_LPVY01000024.1"/>
</dbReference>
<dbReference type="Pfam" id="PF00126">
    <property type="entry name" value="HTH_1"/>
    <property type="match status" value="1"/>
</dbReference>
<dbReference type="SUPFAM" id="SSF46785">
    <property type="entry name" value="Winged helix' DNA-binding domain"/>
    <property type="match status" value="1"/>
</dbReference>
<keyword evidence="4" id="KW-0804">Transcription</keyword>
<dbReference type="InterPro" id="IPR058163">
    <property type="entry name" value="LysR-type_TF_proteobact-type"/>
</dbReference>
<dbReference type="CDD" id="cd08432">
    <property type="entry name" value="PBP2_GcdR_TrpI_HvrB_AmpR_like"/>
    <property type="match status" value="1"/>
</dbReference>
<dbReference type="InterPro" id="IPR005119">
    <property type="entry name" value="LysR_subst-bd"/>
</dbReference>
<dbReference type="FunFam" id="1.10.10.10:FF:000001">
    <property type="entry name" value="LysR family transcriptional regulator"/>
    <property type="match status" value="1"/>
</dbReference>
<dbReference type="GO" id="GO:0003700">
    <property type="term" value="F:DNA-binding transcription factor activity"/>
    <property type="evidence" value="ECO:0007669"/>
    <property type="project" value="InterPro"/>
</dbReference>
<evidence type="ECO:0000259" key="5">
    <source>
        <dbReference type="PROSITE" id="PS50931"/>
    </source>
</evidence>
<dbReference type="AlphaFoldDB" id="A0A154L100"/>
<gene>
    <name evidence="6" type="ORF">AUP42_06795</name>
</gene>
<protein>
    <recommendedName>
        <fullName evidence="5">HTH lysR-type domain-containing protein</fullName>
    </recommendedName>
</protein>
<evidence type="ECO:0000256" key="4">
    <source>
        <dbReference type="ARBA" id="ARBA00023163"/>
    </source>
</evidence>
<comment type="similarity">
    <text evidence="1">Belongs to the LysR transcriptional regulatory family.</text>
</comment>
<dbReference type="Gene3D" id="1.10.10.10">
    <property type="entry name" value="Winged helix-like DNA-binding domain superfamily/Winged helix DNA-binding domain"/>
    <property type="match status" value="1"/>
</dbReference>
<dbReference type="PANTHER" id="PTHR30537:SF26">
    <property type="entry name" value="GLYCINE CLEAVAGE SYSTEM TRANSCRIPTIONAL ACTIVATOR"/>
    <property type="match status" value="1"/>
</dbReference>